<dbReference type="Pfam" id="PF02944">
    <property type="entry name" value="BESS"/>
    <property type="match status" value="1"/>
</dbReference>
<organism evidence="5 6">
    <name type="scientific">Drosophila kikkawai</name>
    <name type="common">Fruit fly</name>
    <dbReference type="NCBI Taxonomy" id="30033"/>
    <lineage>
        <taxon>Eukaryota</taxon>
        <taxon>Metazoa</taxon>
        <taxon>Ecdysozoa</taxon>
        <taxon>Arthropoda</taxon>
        <taxon>Hexapoda</taxon>
        <taxon>Insecta</taxon>
        <taxon>Pterygota</taxon>
        <taxon>Neoptera</taxon>
        <taxon>Endopterygota</taxon>
        <taxon>Diptera</taxon>
        <taxon>Brachycera</taxon>
        <taxon>Muscomorpha</taxon>
        <taxon>Ephydroidea</taxon>
        <taxon>Drosophilidae</taxon>
        <taxon>Drosophila</taxon>
        <taxon>Sophophora</taxon>
    </lineage>
</organism>
<dbReference type="GO" id="GO:0005634">
    <property type="term" value="C:nucleus"/>
    <property type="evidence" value="ECO:0007669"/>
    <property type="project" value="UniProtKB-SubCell"/>
</dbReference>
<gene>
    <name evidence="6" type="primary">LOC108074615</name>
</gene>
<keyword evidence="1" id="KW-0539">Nucleus</keyword>
<dbReference type="PROSITE" id="PS51031">
    <property type="entry name" value="BESS"/>
    <property type="match status" value="1"/>
</dbReference>
<dbReference type="PANTHER" id="PTHR12243">
    <property type="entry name" value="MADF DOMAIN TRANSCRIPTION FACTOR"/>
    <property type="match status" value="1"/>
</dbReference>
<evidence type="ECO:0000256" key="1">
    <source>
        <dbReference type="PROSITE-ProRule" id="PRU00371"/>
    </source>
</evidence>
<dbReference type="GO" id="GO:0006357">
    <property type="term" value="P:regulation of transcription by RNA polymerase II"/>
    <property type="evidence" value="ECO:0007669"/>
    <property type="project" value="TreeGrafter"/>
</dbReference>
<evidence type="ECO:0000259" key="4">
    <source>
        <dbReference type="PROSITE" id="PS51031"/>
    </source>
</evidence>
<proteinExistence type="predicted"/>
<accession>A0A6P4I0B3</accession>
<comment type="subcellular location">
    <subcellularLocation>
        <location evidence="1">Nucleus</location>
    </subcellularLocation>
</comment>
<dbReference type="GeneID" id="108074615"/>
<evidence type="ECO:0000313" key="5">
    <source>
        <dbReference type="Proteomes" id="UP001652661"/>
    </source>
</evidence>
<feature type="compositionally biased region" description="Low complexity" evidence="2">
    <location>
        <begin position="179"/>
        <end position="200"/>
    </location>
</feature>
<dbReference type="PANTHER" id="PTHR12243:SF64">
    <property type="entry name" value="DORSAL INTERACTING PROTEIN 3-RELATED"/>
    <property type="match status" value="1"/>
</dbReference>
<feature type="domain" description="MADF" evidence="3">
    <location>
        <begin position="7"/>
        <end position="92"/>
    </location>
</feature>
<feature type="compositionally biased region" description="Polar residues" evidence="2">
    <location>
        <begin position="219"/>
        <end position="230"/>
    </location>
</feature>
<dbReference type="GO" id="GO:0003677">
    <property type="term" value="F:DNA binding"/>
    <property type="evidence" value="ECO:0007669"/>
    <property type="project" value="InterPro"/>
</dbReference>
<dbReference type="PROSITE" id="PS51029">
    <property type="entry name" value="MADF"/>
    <property type="match status" value="1"/>
</dbReference>
<dbReference type="InterPro" id="IPR006578">
    <property type="entry name" value="MADF-dom"/>
</dbReference>
<feature type="region of interest" description="Disordered" evidence="2">
    <location>
        <begin position="149"/>
        <end position="232"/>
    </location>
</feature>
<dbReference type="InterPro" id="IPR004210">
    <property type="entry name" value="BESS_motif"/>
</dbReference>
<dbReference type="GO" id="GO:0005667">
    <property type="term" value="C:transcription regulator complex"/>
    <property type="evidence" value="ECO:0007669"/>
    <property type="project" value="TreeGrafter"/>
</dbReference>
<dbReference type="RefSeq" id="XP_017022227.1">
    <property type="nucleotide sequence ID" value="XM_017166738.3"/>
</dbReference>
<dbReference type="InterPro" id="IPR039353">
    <property type="entry name" value="TF_Adf1"/>
</dbReference>
<dbReference type="OrthoDB" id="5984255at2759"/>
<dbReference type="AlphaFoldDB" id="A0A6P4I0B3"/>
<name>A0A6P4I0B3_DROKI</name>
<feature type="compositionally biased region" description="Polar residues" evidence="2">
    <location>
        <begin position="308"/>
        <end position="323"/>
    </location>
</feature>
<sequence length="360" mass="40621">MRSDNFRLIAEVAKRRPLWDTNMAMACRKDEFLTQWAGVAHHMQLDILTCKKRFKCLRDSYRAEVRKIQQKRITMSHWPYFRALEFLRHIFDPQCLVPFPPEPFDGVAELAENYEISGLGDFSIDVDVDLDNDDSVDFEIIGDIFKRESAERQDSGSDLGSATRQRKADSSTATKLPNSDPELSPRLLSPLNLPPNHALLPTPPPPSKRCRRRKTSSSCDGPTSSGYSSSHQDKAAAVVDAAMKNDSDYSFLVSLMPHLKSLSTMNNLRFRVEANRLLMDLNREELQRQPQERGLGGLPKLTPAPDSSFATEQDQQHLSNSSYYYEHEKHNGGAASPSSSGYVDISMVECDVKIENEPLL</sequence>
<feature type="region of interest" description="Disordered" evidence="2">
    <location>
        <begin position="288"/>
        <end position="340"/>
    </location>
</feature>
<evidence type="ECO:0000313" key="6">
    <source>
        <dbReference type="RefSeq" id="XP_017022227.1"/>
    </source>
</evidence>
<evidence type="ECO:0000256" key="2">
    <source>
        <dbReference type="SAM" id="MobiDB-lite"/>
    </source>
</evidence>
<reference evidence="6" key="2">
    <citation type="submission" date="2025-08" db="UniProtKB">
        <authorList>
            <consortium name="RefSeq"/>
        </authorList>
    </citation>
    <scope>IDENTIFICATION</scope>
    <source>
        <strain evidence="6">14028-0561.14</strain>
        <tissue evidence="6">Whole fly</tissue>
    </source>
</reference>
<feature type="domain" description="BESS" evidence="4">
    <location>
        <begin position="245"/>
        <end position="284"/>
    </location>
</feature>
<reference evidence="5" key="1">
    <citation type="submission" date="2025-05" db="UniProtKB">
        <authorList>
            <consortium name="RefSeq"/>
        </authorList>
    </citation>
    <scope>NUCLEOTIDE SEQUENCE [LARGE SCALE GENOMIC DNA]</scope>
    <source>
        <strain evidence="5">14028-0561.14</strain>
    </source>
</reference>
<protein>
    <recommendedName>
        <fullName evidence="7">Transcription factor Adf-1</fullName>
    </recommendedName>
</protein>
<dbReference type="SMART" id="SM00595">
    <property type="entry name" value="MADF"/>
    <property type="match status" value="1"/>
</dbReference>
<keyword evidence="5" id="KW-1185">Reference proteome</keyword>
<dbReference type="Pfam" id="PF10545">
    <property type="entry name" value="MADF_DNA_bdg"/>
    <property type="match status" value="1"/>
</dbReference>
<dbReference type="Proteomes" id="UP001652661">
    <property type="component" value="Chromosome 2L"/>
</dbReference>
<evidence type="ECO:0000259" key="3">
    <source>
        <dbReference type="PROSITE" id="PS51029"/>
    </source>
</evidence>
<evidence type="ECO:0008006" key="7">
    <source>
        <dbReference type="Google" id="ProtNLM"/>
    </source>
</evidence>